<comment type="subcellular location">
    <subcellularLocation>
        <location evidence="1 6">Cell membrane</location>
        <topology evidence="1 6">Multi-pass membrane protein</topology>
    </subcellularLocation>
</comment>
<gene>
    <name evidence="8" type="ORF">CYJ34_03190</name>
</gene>
<feature type="transmembrane region" description="Helical" evidence="6">
    <location>
        <begin position="190"/>
        <end position="211"/>
    </location>
</feature>
<evidence type="ECO:0000313" key="8">
    <source>
        <dbReference type="EMBL" id="PKZ16804.1"/>
    </source>
</evidence>
<dbReference type="Pfam" id="PF09335">
    <property type="entry name" value="VTT_dom"/>
    <property type="match status" value="1"/>
</dbReference>
<feature type="transmembrane region" description="Helical" evidence="6">
    <location>
        <begin position="45"/>
        <end position="72"/>
    </location>
</feature>
<evidence type="ECO:0000313" key="9">
    <source>
        <dbReference type="Proteomes" id="UP000234335"/>
    </source>
</evidence>
<dbReference type="AlphaFoldDB" id="A0A2I1M9K6"/>
<organism evidence="8 9">
    <name type="scientific">Anaerococcus octavius</name>
    <dbReference type="NCBI Taxonomy" id="54007"/>
    <lineage>
        <taxon>Bacteria</taxon>
        <taxon>Bacillati</taxon>
        <taxon>Bacillota</taxon>
        <taxon>Tissierellia</taxon>
        <taxon>Tissierellales</taxon>
        <taxon>Peptoniphilaceae</taxon>
        <taxon>Anaerococcus</taxon>
    </lineage>
</organism>
<feature type="domain" description="VTT" evidence="7">
    <location>
        <begin position="59"/>
        <end position="180"/>
    </location>
</feature>
<keyword evidence="2 6" id="KW-1003">Cell membrane</keyword>
<protein>
    <recommendedName>
        <fullName evidence="6">TVP38/TMEM64 family membrane protein</fullName>
    </recommendedName>
</protein>
<feature type="transmembrane region" description="Helical" evidence="6">
    <location>
        <begin position="128"/>
        <end position="145"/>
    </location>
</feature>
<accession>A0A2I1M9K6</accession>
<dbReference type="InterPro" id="IPR032816">
    <property type="entry name" value="VTT_dom"/>
</dbReference>
<sequence length="223" mass="25070">MKNTKQVYNIIKAIIAIAFIVWLNKSININTLQAKIEAMGYLAPIGYILAFTILPALFVPALSIVVIAGTLFGFCKGFFLTMIAVLTNTSLMYLISNRFAKDKVYKLLKEKISPKYFNIIYTKDQKKLISTFFITRLIPAIPYILENYLAGLTEIQFFPYLMATFFGVIPGMLIYLNVGTNIGDVTSPEFKKSLILLLAFTVVTLLLKILIEKINGNNNNSNL</sequence>
<evidence type="ECO:0000256" key="1">
    <source>
        <dbReference type="ARBA" id="ARBA00004651"/>
    </source>
</evidence>
<keyword evidence="3 6" id="KW-0812">Transmembrane</keyword>
<keyword evidence="4 6" id="KW-1133">Transmembrane helix</keyword>
<name>A0A2I1M9K6_9FIRM</name>
<keyword evidence="5 6" id="KW-0472">Membrane</keyword>
<feature type="transmembrane region" description="Helical" evidence="6">
    <location>
        <begin position="157"/>
        <end position="178"/>
    </location>
</feature>
<dbReference type="Proteomes" id="UP000234335">
    <property type="component" value="Unassembled WGS sequence"/>
</dbReference>
<keyword evidence="9" id="KW-1185">Reference proteome</keyword>
<evidence type="ECO:0000256" key="5">
    <source>
        <dbReference type="ARBA" id="ARBA00023136"/>
    </source>
</evidence>
<evidence type="ECO:0000256" key="4">
    <source>
        <dbReference type="ARBA" id="ARBA00022989"/>
    </source>
</evidence>
<evidence type="ECO:0000256" key="3">
    <source>
        <dbReference type="ARBA" id="ARBA00022692"/>
    </source>
</evidence>
<dbReference type="EMBL" id="PKGS01000002">
    <property type="protein sequence ID" value="PKZ16804.1"/>
    <property type="molecule type" value="Genomic_DNA"/>
</dbReference>
<dbReference type="PANTHER" id="PTHR12677">
    <property type="entry name" value="GOLGI APPARATUS MEMBRANE PROTEIN TVP38-RELATED"/>
    <property type="match status" value="1"/>
</dbReference>
<comment type="similarity">
    <text evidence="6">Belongs to the TVP38/TMEM64 family.</text>
</comment>
<evidence type="ECO:0000259" key="7">
    <source>
        <dbReference type="Pfam" id="PF09335"/>
    </source>
</evidence>
<feature type="transmembrane region" description="Helical" evidence="6">
    <location>
        <begin position="78"/>
        <end position="96"/>
    </location>
</feature>
<dbReference type="InterPro" id="IPR015414">
    <property type="entry name" value="TMEM64"/>
</dbReference>
<evidence type="ECO:0000256" key="2">
    <source>
        <dbReference type="ARBA" id="ARBA00022475"/>
    </source>
</evidence>
<reference evidence="8 9" key="1">
    <citation type="submission" date="2017-12" db="EMBL/GenBank/DDBJ databases">
        <title>Phylogenetic diversity of female urinary microbiome.</title>
        <authorList>
            <person name="Thomas-White K."/>
            <person name="Wolfe A.J."/>
        </authorList>
    </citation>
    <scope>NUCLEOTIDE SEQUENCE [LARGE SCALE GENOMIC DNA]</scope>
    <source>
        <strain evidence="8 9">UMB0119</strain>
    </source>
</reference>
<feature type="transmembrane region" description="Helical" evidence="6">
    <location>
        <begin position="6"/>
        <end position="24"/>
    </location>
</feature>
<evidence type="ECO:0000256" key="6">
    <source>
        <dbReference type="RuleBase" id="RU366058"/>
    </source>
</evidence>
<dbReference type="PANTHER" id="PTHR12677:SF59">
    <property type="entry name" value="GOLGI APPARATUS MEMBRANE PROTEIN TVP38-RELATED"/>
    <property type="match status" value="1"/>
</dbReference>
<dbReference type="RefSeq" id="WP_101539903.1">
    <property type="nucleotide sequence ID" value="NZ_CALTZC010000002.1"/>
</dbReference>
<proteinExistence type="inferred from homology"/>
<comment type="caution">
    <text evidence="8">The sequence shown here is derived from an EMBL/GenBank/DDBJ whole genome shotgun (WGS) entry which is preliminary data.</text>
</comment>
<dbReference type="GO" id="GO:0005886">
    <property type="term" value="C:plasma membrane"/>
    <property type="evidence" value="ECO:0007669"/>
    <property type="project" value="UniProtKB-SubCell"/>
</dbReference>